<organism evidence="1 2">
    <name type="scientific">Desmonostoc muscorum LEGE 12446</name>
    <dbReference type="NCBI Taxonomy" id="1828758"/>
    <lineage>
        <taxon>Bacteria</taxon>
        <taxon>Bacillati</taxon>
        <taxon>Cyanobacteriota</taxon>
        <taxon>Cyanophyceae</taxon>
        <taxon>Nostocales</taxon>
        <taxon>Nostocaceae</taxon>
        <taxon>Desmonostoc</taxon>
    </lineage>
</organism>
<accession>A0A8J6ZVL8</accession>
<comment type="caution">
    <text evidence="1">The sequence shown here is derived from an EMBL/GenBank/DDBJ whole genome shotgun (WGS) entry which is preliminary data.</text>
</comment>
<evidence type="ECO:0000313" key="1">
    <source>
        <dbReference type="EMBL" id="MBE9022279.1"/>
    </source>
</evidence>
<name>A0A8J6ZVL8_DESMC</name>
<gene>
    <name evidence="1" type="ORF">IQ276_07490</name>
</gene>
<dbReference type="RefSeq" id="WP_193914863.1">
    <property type="nucleotide sequence ID" value="NZ_JADEXS020000001.1"/>
</dbReference>
<dbReference type="AlphaFoldDB" id="A0A8J6ZVL8"/>
<dbReference type="Proteomes" id="UP000622533">
    <property type="component" value="Unassembled WGS sequence"/>
</dbReference>
<keyword evidence="2" id="KW-1185">Reference proteome</keyword>
<evidence type="ECO:0000313" key="2">
    <source>
        <dbReference type="Proteomes" id="UP000622533"/>
    </source>
</evidence>
<proteinExistence type="predicted"/>
<reference evidence="1" key="1">
    <citation type="submission" date="2020-10" db="EMBL/GenBank/DDBJ databases">
        <authorList>
            <person name="Castelo-Branco R."/>
            <person name="Eusebio N."/>
            <person name="Adriana R."/>
            <person name="Vieira A."/>
            <person name="Brugerolle De Fraissinette N."/>
            <person name="Rezende De Castro R."/>
            <person name="Schneider M.P."/>
            <person name="Vasconcelos V."/>
            <person name="Leao P.N."/>
        </authorList>
    </citation>
    <scope>NUCLEOTIDE SEQUENCE</scope>
    <source>
        <strain evidence="1">LEGE 12446</strain>
    </source>
</reference>
<sequence length="51" mass="5987">MTRSAPWAVLQVNLHQPTIVKRFKTFWNAIHYAATLREDSPGVEFDVRFLK</sequence>
<protein>
    <submittedName>
        <fullName evidence="1">Uncharacterized protein</fullName>
    </submittedName>
</protein>
<dbReference type="EMBL" id="JADEXS010000070">
    <property type="protein sequence ID" value="MBE9022279.1"/>
    <property type="molecule type" value="Genomic_DNA"/>
</dbReference>